<dbReference type="SMART" id="SM00046">
    <property type="entry name" value="DAGKc"/>
    <property type="match status" value="1"/>
</dbReference>
<dbReference type="PROSITE" id="PS50146">
    <property type="entry name" value="DAGK"/>
    <property type="match status" value="1"/>
</dbReference>
<organism evidence="10 11">
    <name type="scientific">Rhodoglobus vestalii</name>
    <dbReference type="NCBI Taxonomy" id="193384"/>
    <lineage>
        <taxon>Bacteria</taxon>
        <taxon>Bacillati</taxon>
        <taxon>Actinomycetota</taxon>
        <taxon>Actinomycetes</taxon>
        <taxon>Micrococcales</taxon>
        <taxon>Microbacteriaceae</taxon>
        <taxon>Rhodoglobus</taxon>
    </lineage>
</organism>
<dbReference type="GO" id="GO:0005524">
    <property type="term" value="F:ATP binding"/>
    <property type="evidence" value="ECO:0007669"/>
    <property type="project" value="UniProtKB-KW"/>
</dbReference>
<comment type="cofactor">
    <cofactor evidence="1">
        <name>Mg(2+)</name>
        <dbReference type="ChEBI" id="CHEBI:18420"/>
    </cofactor>
</comment>
<dbReference type="Pfam" id="PF19279">
    <property type="entry name" value="YegS_C"/>
    <property type="match status" value="1"/>
</dbReference>
<proteinExistence type="inferred from homology"/>
<evidence type="ECO:0000256" key="3">
    <source>
        <dbReference type="ARBA" id="ARBA00022679"/>
    </source>
</evidence>
<dbReference type="SUPFAM" id="SSF111331">
    <property type="entry name" value="NAD kinase/diacylglycerol kinase-like"/>
    <property type="match status" value="1"/>
</dbReference>
<evidence type="ECO:0000256" key="4">
    <source>
        <dbReference type="ARBA" id="ARBA00022741"/>
    </source>
</evidence>
<evidence type="ECO:0000259" key="9">
    <source>
        <dbReference type="PROSITE" id="PS50146"/>
    </source>
</evidence>
<name>A0A8H2PXW4_9MICO</name>
<sequence>MAYRLPVPNSRTAKPQAAVVYNPMKVDADKFKKIVNAAAKAANWASPIWFSTTEDDPGQGVTASAIRRGARVVLAAGGDGTVRAVAEALRGSGVAMAVIPAGTGNLLARNLDLPTGNIRDSVDIAFNGQDRALDLGMVEIVRDNDDHEEHAFLVMAGLGLDAKMIKNTSTKLKKAVGWLAYVDGIARSIPELRPVRLHYSVDGAPNRSLSAHTVIIGNCGALPGGLLLMPEAKPDDGILDMAALVPRGRFGWLNIWNKIAWENGVLRKSAIGRRIIDLSKDVRDVRYETGSDLNMIVDSPEEFQLDGDEFGLAKSVRAWVDPGALIVRVSKPRS</sequence>
<dbReference type="GO" id="GO:0016301">
    <property type="term" value="F:kinase activity"/>
    <property type="evidence" value="ECO:0007669"/>
    <property type="project" value="UniProtKB-KW"/>
</dbReference>
<dbReference type="Pfam" id="PF00781">
    <property type="entry name" value="DAGK_cat"/>
    <property type="match status" value="1"/>
</dbReference>
<dbReference type="InterPro" id="IPR050187">
    <property type="entry name" value="Lipid_Phosphate_FormReg"/>
</dbReference>
<keyword evidence="7" id="KW-0594">Phospholipid biosynthesis</keyword>
<dbReference type="InterPro" id="IPR045540">
    <property type="entry name" value="YegS/DAGK_C"/>
</dbReference>
<keyword evidence="5 10" id="KW-0418">Kinase</keyword>
<dbReference type="PANTHER" id="PTHR12358:SF106">
    <property type="entry name" value="LIPID KINASE YEGS"/>
    <property type="match status" value="1"/>
</dbReference>
<evidence type="ECO:0000256" key="6">
    <source>
        <dbReference type="ARBA" id="ARBA00022840"/>
    </source>
</evidence>
<keyword evidence="8" id="KW-1208">Phospholipid metabolism</keyword>
<dbReference type="PANTHER" id="PTHR12358">
    <property type="entry name" value="SPHINGOSINE KINASE"/>
    <property type="match status" value="1"/>
</dbReference>
<dbReference type="InterPro" id="IPR017438">
    <property type="entry name" value="ATP-NAD_kinase_N"/>
</dbReference>
<protein>
    <submittedName>
        <fullName evidence="10">Diacylglycerol kinase family enzyme</fullName>
    </submittedName>
</protein>
<reference evidence="10 11" key="1">
    <citation type="submission" date="2019-06" db="EMBL/GenBank/DDBJ databases">
        <title>Sequencing the genomes of 1000 actinobacteria strains.</title>
        <authorList>
            <person name="Klenk H.-P."/>
        </authorList>
    </citation>
    <scope>NUCLEOTIDE SEQUENCE [LARGE SCALE GENOMIC DNA]</scope>
    <source>
        <strain evidence="10 11">DSM 21947</strain>
    </source>
</reference>
<evidence type="ECO:0000256" key="5">
    <source>
        <dbReference type="ARBA" id="ARBA00022777"/>
    </source>
</evidence>
<keyword evidence="11" id="KW-1185">Reference proteome</keyword>
<evidence type="ECO:0000313" key="11">
    <source>
        <dbReference type="Proteomes" id="UP000316560"/>
    </source>
</evidence>
<keyword evidence="7" id="KW-0444">Lipid biosynthesis</keyword>
<dbReference type="Gene3D" id="3.40.50.10330">
    <property type="entry name" value="Probable inorganic polyphosphate/atp-NAD kinase, domain 1"/>
    <property type="match status" value="1"/>
</dbReference>
<keyword evidence="7" id="KW-0443">Lipid metabolism</keyword>
<comment type="caution">
    <text evidence="10">The sequence shown here is derived from an EMBL/GenBank/DDBJ whole genome shotgun (WGS) entry which is preliminary data.</text>
</comment>
<dbReference type="GO" id="GO:0005886">
    <property type="term" value="C:plasma membrane"/>
    <property type="evidence" value="ECO:0007669"/>
    <property type="project" value="TreeGrafter"/>
</dbReference>
<dbReference type="InterPro" id="IPR001206">
    <property type="entry name" value="Diacylglycerol_kinase_cat_dom"/>
</dbReference>
<keyword evidence="6" id="KW-0067">ATP-binding</keyword>
<feature type="domain" description="DAGKc" evidence="9">
    <location>
        <begin position="12"/>
        <end position="144"/>
    </location>
</feature>
<dbReference type="Proteomes" id="UP000316560">
    <property type="component" value="Unassembled WGS sequence"/>
</dbReference>
<evidence type="ECO:0000256" key="7">
    <source>
        <dbReference type="ARBA" id="ARBA00023209"/>
    </source>
</evidence>
<evidence type="ECO:0000256" key="1">
    <source>
        <dbReference type="ARBA" id="ARBA00001946"/>
    </source>
</evidence>
<keyword evidence="3" id="KW-0808">Transferase</keyword>
<keyword evidence="4" id="KW-0547">Nucleotide-binding</keyword>
<dbReference type="Gene3D" id="2.60.200.40">
    <property type="match status" value="1"/>
</dbReference>
<comment type="similarity">
    <text evidence="2">Belongs to the diacylglycerol/lipid kinase family.</text>
</comment>
<dbReference type="AlphaFoldDB" id="A0A8H2PXW4"/>
<evidence type="ECO:0000256" key="8">
    <source>
        <dbReference type="ARBA" id="ARBA00023264"/>
    </source>
</evidence>
<accession>A0A8H2PXW4</accession>
<evidence type="ECO:0000256" key="2">
    <source>
        <dbReference type="ARBA" id="ARBA00005983"/>
    </source>
</evidence>
<gene>
    <name evidence="10" type="ORF">FB472_1279</name>
</gene>
<dbReference type="InterPro" id="IPR016064">
    <property type="entry name" value="NAD/diacylglycerol_kinase_sf"/>
</dbReference>
<evidence type="ECO:0000313" key="10">
    <source>
        <dbReference type="EMBL" id="TQO19704.1"/>
    </source>
</evidence>
<dbReference type="GO" id="GO:0008654">
    <property type="term" value="P:phospholipid biosynthetic process"/>
    <property type="evidence" value="ECO:0007669"/>
    <property type="project" value="UniProtKB-KW"/>
</dbReference>
<dbReference type="EMBL" id="VFRA01000001">
    <property type="protein sequence ID" value="TQO19704.1"/>
    <property type="molecule type" value="Genomic_DNA"/>
</dbReference>